<evidence type="ECO:0000313" key="2">
    <source>
        <dbReference type="EMBL" id="TCP25244.1"/>
    </source>
</evidence>
<gene>
    <name evidence="2" type="ORF">EV195_104277</name>
</gene>
<dbReference type="AlphaFoldDB" id="A0A4R2NUQ3"/>
<dbReference type="InterPro" id="IPR046621">
    <property type="entry name" value="DUF6734"/>
</dbReference>
<dbReference type="Proteomes" id="UP000294564">
    <property type="component" value="Unassembled WGS sequence"/>
</dbReference>
<organism evidence="2 3">
    <name type="scientific">Tenacibaculum skagerrakense</name>
    <dbReference type="NCBI Taxonomy" id="186571"/>
    <lineage>
        <taxon>Bacteria</taxon>
        <taxon>Pseudomonadati</taxon>
        <taxon>Bacteroidota</taxon>
        <taxon>Flavobacteriia</taxon>
        <taxon>Flavobacteriales</taxon>
        <taxon>Flavobacteriaceae</taxon>
        <taxon>Tenacibaculum</taxon>
    </lineage>
</organism>
<dbReference type="Pfam" id="PF20508">
    <property type="entry name" value="DUF6734"/>
    <property type="match status" value="1"/>
</dbReference>
<keyword evidence="3" id="KW-1185">Reference proteome</keyword>
<comment type="caution">
    <text evidence="2">The sequence shown here is derived from an EMBL/GenBank/DDBJ whole genome shotgun (WGS) entry which is preliminary data.</text>
</comment>
<evidence type="ECO:0000259" key="1">
    <source>
        <dbReference type="Pfam" id="PF20508"/>
    </source>
</evidence>
<dbReference type="EMBL" id="SLXM01000004">
    <property type="protein sequence ID" value="TCP25244.1"/>
    <property type="molecule type" value="Genomic_DNA"/>
</dbReference>
<protein>
    <recommendedName>
        <fullName evidence="1">DUF6734 domain-containing protein</fullName>
    </recommendedName>
</protein>
<feature type="domain" description="DUF6734" evidence="1">
    <location>
        <begin position="6"/>
        <end position="276"/>
    </location>
</feature>
<proteinExistence type="predicted"/>
<accession>A0A4R2NUQ3</accession>
<sequence length="410" mass="48361">MNYSKDPNSRYKGGWLQQKYSFYSQALSCLTFKQFYKDVELYTDANGKELLVDKLKIPYTKVNLTLDKINSYNPKLWALGKVVTYAEQNEPFLHADSDVFIWQKFPNKLVSAPLFAQNIEQNFPAYQEALNDILINFDWIPTELINSLYKNQSIHAFNAGIIGGQNHEFFKILKNKTLSFISKNEHLFDKIDVGIFNTIFEQQLGYAIAEKHKIPIEYLFKEVDSDFSNIINFHTVPFESKYVHCIGYAKKSIFACEQLEARLSYHFPSFYNELIKNLRVTFPEDNFDCDFPEKRMNTLFKIYDWLETTSINEVFETQFCISDKVEILNEDDKYFISYSLPQDQTVQKEEIKDWLAILLYFENPTTIKELYEELCQDKDFLKNTNKVELKSKLISFVMDKFMLLEILDKV</sequence>
<name>A0A4R2NUQ3_9FLAO</name>
<evidence type="ECO:0000313" key="3">
    <source>
        <dbReference type="Proteomes" id="UP000294564"/>
    </source>
</evidence>
<reference evidence="2 3" key="1">
    <citation type="submission" date="2019-03" db="EMBL/GenBank/DDBJ databases">
        <title>Genomic Encyclopedia of Type Strains, Phase IV (KMG-IV): sequencing the most valuable type-strain genomes for metagenomic binning, comparative biology and taxonomic classification.</title>
        <authorList>
            <person name="Goeker M."/>
        </authorList>
    </citation>
    <scope>NUCLEOTIDE SEQUENCE [LARGE SCALE GENOMIC DNA]</scope>
    <source>
        <strain evidence="2 3">DSM 14836</strain>
    </source>
</reference>